<organism evidence="9 10">
    <name type="scientific">Hydnum rufescens UP504</name>
    <dbReference type="NCBI Taxonomy" id="1448309"/>
    <lineage>
        <taxon>Eukaryota</taxon>
        <taxon>Fungi</taxon>
        <taxon>Dikarya</taxon>
        <taxon>Basidiomycota</taxon>
        <taxon>Agaricomycotina</taxon>
        <taxon>Agaricomycetes</taxon>
        <taxon>Cantharellales</taxon>
        <taxon>Hydnaceae</taxon>
        <taxon>Hydnum</taxon>
    </lineage>
</organism>
<name>A0A9P6B7Q6_9AGAM</name>
<feature type="domain" description="Isochorismatase-like" evidence="8">
    <location>
        <begin position="7"/>
        <end position="194"/>
    </location>
</feature>
<dbReference type="PANTHER" id="PTHR11080:SF2">
    <property type="entry name" value="LD05707P"/>
    <property type="match status" value="1"/>
</dbReference>
<dbReference type="SUPFAM" id="SSF52499">
    <property type="entry name" value="Isochorismatase-like hydrolases"/>
    <property type="match status" value="1"/>
</dbReference>
<evidence type="ECO:0000259" key="8">
    <source>
        <dbReference type="Pfam" id="PF00857"/>
    </source>
</evidence>
<dbReference type="GO" id="GO:0008936">
    <property type="term" value="F:nicotinamidase activity"/>
    <property type="evidence" value="ECO:0007669"/>
    <property type="project" value="UniProtKB-EC"/>
</dbReference>
<protein>
    <recommendedName>
        <fullName evidence="6">nicotinamidase</fullName>
        <ecNumber evidence="6">3.5.1.19</ecNumber>
    </recommendedName>
    <alternativeName>
        <fullName evidence="7">Nicotinamide deamidase</fullName>
    </alternativeName>
</protein>
<reference evidence="9" key="1">
    <citation type="journal article" date="2020" name="Nat. Commun.">
        <title>Large-scale genome sequencing of mycorrhizal fungi provides insights into the early evolution of symbiotic traits.</title>
        <authorList>
            <person name="Miyauchi S."/>
            <person name="Kiss E."/>
            <person name="Kuo A."/>
            <person name="Drula E."/>
            <person name="Kohler A."/>
            <person name="Sanchez-Garcia M."/>
            <person name="Morin E."/>
            <person name="Andreopoulos B."/>
            <person name="Barry K.W."/>
            <person name="Bonito G."/>
            <person name="Buee M."/>
            <person name="Carver A."/>
            <person name="Chen C."/>
            <person name="Cichocki N."/>
            <person name="Clum A."/>
            <person name="Culley D."/>
            <person name="Crous P.W."/>
            <person name="Fauchery L."/>
            <person name="Girlanda M."/>
            <person name="Hayes R.D."/>
            <person name="Keri Z."/>
            <person name="LaButti K."/>
            <person name="Lipzen A."/>
            <person name="Lombard V."/>
            <person name="Magnuson J."/>
            <person name="Maillard F."/>
            <person name="Murat C."/>
            <person name="Nolan M."/>
            <person name="Ohm R.A."/>
            <person name="Pangilinan J."/>
            <person name="Pereira M.F."/>
            <person name="Perotto S."/>
            <person name="Peter M."/>
            <person name="Pfister S."/>
            <person name="Riley R."/>
            <person name="Sitrit Y."/>
            <person name="Stielow J.B."/>
            <person name="Szollosi G."/>
            <person name="Zifcakova L."/>
            <person name="Stursova M."/>
            <person name="Spatafora J.W."/>
            <person name="Tedersoo L."/>
            <person name="Vaario L.M."/>
            <person name="Yamada A."/>
            <person name="Yan M."/>
            <person name="Wang P."/>
            <person name="Xu J."/>
            <person name="Bruns T."/>
            <person name="Baldrian P."/>
            <person name="Vilgalys R."/>
            <person name="Dunand C."/>
            <person name="Henrissat B."/>
            <person name="Grigoriev I.V."/>
            <person name="Hibbett D."/>
            <person name="Nagy L.G."/>
            <person name="Martin F.M."/>
        </authorList>
    </citation>
    <scope>NUCLEOTIDE SEQUENCE</scope>
    <source>
        <strain evidence="9">UP504</strain>
    </source>
</reference>
<sequence>MHTPNHTALLLVDVQNDFLPPTGSLAVSGGRDILPVIHRLLADPSRYALVVATQVHHPPGHISFASTHAAPPFTIMNMLWPDHCVQNTKGWEIEAGVQGRLGELGDKVRYIHKVRVLFADNLYTSFTSLPGLLYTNGIKDLVIVGLATDYCVRATAIDACKFGFRTRVVKDAVSAVDVSKEDVVLKELERWGCEIVLGSDVLA</sequence>
<comment type="similarity">
    <text evidence="1">Belongs to the isochorismatase family.</text>
</comment>
<dbReference type="InterPro" id="IPR052347">
    <property type="entry name" value="Isochorismatase_Nicotinamidase"/>
</dbReference>
<comment type="pathway">
    <text evidence="5">Cofactor biosynthesis; nicotinate biosynthesis; nicotinate from nicotinamide: step 1/1.</text>
</comment>
<dbReference type="Gene3D" id="3.40.50.850">
    <property type="entry name" value="Isochorismatase-like"/>
    <property type="match status" value="1"/>
</dbReference>
<dbReference type="PANTHER" id="PTHR11080">
    <property type="entry name" value="PYRAZINAMIDASE/NICOTINAMIDASE"/>
    <property type="match status" value="1"/>
</dbReference>
<dbReference type="GO" id="GO:0046872">
    <property type="term" value="F:metal ion binding"/>
    <property type="evidence" value="ECO:0007669"/>
    <property type="project" value="UniProtKB-KW"/>
</dbReference>
<comment type="caution">
    <text evidence="9">The sequence shown here is derived from an EMBL/GenBank/DDBJ whole genome shotgun (WGS) entry which is preliminary data.</text>
</comment>
<evidence type="ECO:0000256" key="5">
    <source>
        <dbReference type="ARBA" id="ARBA00037900"/>
    </source>
</evidence>
<accession>A0A9P6B7Q6</accession>
<evidence type="ECO:0000313" key="10">
    <source>
        <dbReference type="Proteomes" id="UP000886523"/>
    </source>
</evidence>
<keyword evidence="3" id="KW-0479">Metal-binding</keyword>
<dbReference type="Proteomes" id="UP000886523">
    <property type="component" value="Unassembled WGS sequence"/>
</dbReference>
<dbReference type="Pfam" id="PF00857">
    <property type="entry name" value="Isochorismatase"/>
    <property type="match status" value="1"/>
</dbReference>
<evidence type="ECO:0000256" key="2">
    <source>
        <dbReference type="ARBA" id="ARBA00022642"/>
    </source>
</evidence>
<evidence type="ECO:0000256" key="3">
    <source>
        <dbReference type="ARBA" id="ARBA00022723"/>
    </source>
</evidence>
<keyword evidence="2" id="KW-0662">Pyridine nucleotide biosynthesis</keyword>
<keyword evidence="10" id="KW-1185">Reference proteome</keyword>
<dbReference type="EC" id="3.5.1.19" evidence="6"/>
<dbReference type="InterPro" id="IPR000868">
    <property type="entry name" value="Isochorismatase-like_dom"/>
</dbReference>
<dbReference type="InterPro" id="IPR036380">
    <property type="entry name" value="Isochorismatase-like_sf"/>
</dbReference>
<dbReference type="EMBL" id="MU128920">
    <property type="protein sequence ID" value="KAF9519074.1"/>
    <property type="molecule type" value="Genomic_DNA"/>
</dbReference>
<evidence type="ECO:0000256" key="1">
    <source>
        <dbReference type="ARBA" id="ARBA00006336"/>
    </source>
</evidence>
<gene>
    <name evidence="9" type="ORF">BS47DRAFT_1411035</name>
</gene>
<evidence type="ECO:0000256" key="6">
    <source>
        <dbReference type="ARBA" id="ARBA00039017"/>
    </source>
</evidence>
<keyword evidence="4" id="KW-0378">Hydrolase</keyword>
<dbReference type="OrthoDB" id="1739143at2759"/>
<dbReference type="AlphaFoldDB" id="A0A9P6B7Q6"/>
<evidence type="ECO:0000256" key="7">
    <source>
        <dbReference type="ARBA" id="ARBA00043224"/>
    </source>
</evidence>
<dbReference type="GO" id="GO:0019363">
    <property type="term" value="P:pyridine nucleotide biosynthetic process"/>
    <property type="evidence" value="ECO:0007669"/>
    <property type="project" value="UniProtKB-KW"/>
</dbReference>
<evidence type="ECO:0000313" key="9">
    <source>
        <dbReference type="EMBL" id="KAF9519074.1"/>
    </source>
</evidence>
<proteinExistence type="inferred from homology"/>
<evidence type="ECO:0000256" key="4">
    <source>
        <dbReference type="ARBA" id="ARBA00022801"/>
    </source>
</evidence>